<gene>
    <name evidence="1" type="ORF">GPM918_LOCUS19267</name>
    <name evidence="2" type="ORF">OVA965_LOCUS23623</name>
    <name evidence="3" type="ORF">SRO942_LOCUS19264</name>
    <name evidence="4" type="ORF">TMI583_LOCUS24343</name>
</gene>
<name>A0A814PW24_9BILA</name>
<dbReference type="Proteomes" id="UP000681722">
    <property type="component" value="Unassembled WGS sequence"/>
</dbReference>
<dbReference type="AlphaFoldDB" id="A0A814PW24"/>
<dbReference type="PANTHER" id="PTHR14690:SF0">
    <property type="entry name" value="IQ MOTIF CONTAINING WITH AAA DOMAIN 1"/>
    <property type="match status" value="1"/>
</dbReference>
<dbReference type="EMBL" id="CAJNOK010013863">
    <property type="protein sequence ID" value="CAF1193462.1"/>
    <property type="molecule type" value="Genomic_DNA"/>
</dbReference>
<dbReference type="Proteomes" id="UP000677228">
    <property type="component" value="Unassembled WGS sequence"/>
</dbReference>
<dbReference type="EMBL" id="CAJOBA010035394">
    <property type="protein sequence ID" value="CAF4003746.1"/>
    <property type="molecule type" value="Genomic_DNA"/>
</dbReference>
<evidence type="ECO:0000313" key="2">
    <source>
        <dbReference type="EMBL" id="CAF1193462.1"/>
    </source>
</evidence>
<dbReference type="OrthoDB" id="3046016at2759"/>
<dbReference type="PANTHER" id="PTHR14690">
    <property type="entry name" value="IQ MOTIF CONTAINING WITH AAA DOMAIN 1"/>
    <property type="match status" value="1"/>
</dbReference>
<dbReference type="EMBL" id="CAJNOQ010005796">
    <property type="protein sequence ID" value="CAF1111762.1"/>
    <property type="molecule type" value="Genomic_DNA"/>
</dbReference>
<accession>A0A814PW24</accession>
<evidence type="ECO:0000313" key="1">
    <source>
        <dbReference type="EMBL" id="CAF1111762.1"/>
    </source>
</evidence>
<keyword evidence="5" id="KW-1185">Reference proteome</keyword>
<dbReference type="Proteomes" id="UP000663829">
    <property type="component" value="Unassembled WGS sequence"/>
</dbReference>
<dbReference type="InterPro" id="IPR052267">
    <property type="entry name" value="N-DRC_Component"/>
</dbReference>
<evidence type="ECO:0000313" key="4">
    <source>
        <dbReference type="EMBL" id="CAF4003746.1"/>
    </source>
</evidence>
<organism evidence="1 5">
    <name type="scientific">Didymodactylos carnosus</name>
    <dbReference type="NCBI Taxonomy" id="1234261"/>
    <lineage>
        <taxon>Eukaryota</taxon>
        <taxon>Metazoa</taxon>
        <taxon>Spiralia</taxon>
        <taxon>Gnathifera</taxon>
        <taxon>Rotifera</taxon>
        <taxon>Eurotatoria</taxon>
        <taxon>Bdelloidea</taxon>
        <taxon>Philodinida</taxon>
        <taxon>Philodinidae</taxon>
        <taxon>Didymodactylos</taxon>
    </lineage>
</organism>
<reference evidence="1" key="1">
    <citation type="submission" date="2021-02" db="EMBL/GenBank/DDBJ databases">
        <authorList>
            <person name="Nowell W R."/>
        </authorList>
    </citation>
    <scope>NUCLEOTIDE SEQUENCE</scope>
</reference>
<sequence length="244" mass="28857">MSNKHVQNLWSNAQTDLSRHLQSELRGPKGFESKQIANDYVRKLFLEYNWILKKLDEVFSTLVHPQKRLVVRMLLDGCVGRLIELKQEMIKFDSCEYTYFEDIAIDHHKTLDDLRVDVPQYFTQERWKAIEQRNASIQRILDKTKDLTDNNDIESSNIILLAQAVRVLQAHERARQARVHAFFMKKMKNELKKPEEKLKTDVRELNVACRIIQTVWRQKHAEKLLSEKKDDEAKLLGMVLFLVL</sequence>
<dbReference type="EMBL" id="CAJOBC010005796">
    <property type="protein sequence ID" value="CAF3876081.1"/>
    <property type="molecule type" value="Genomic_DNA"/>
</dbReference>
<evidence type="ECO:0000313" key="5">
    <source>
        <dbReference type="Proteomes" id="UP000663829"/>
    </source>
</evidence>
<proteinExistence type="predicted"/>
<protein>
    <submittedName>
        <fullName evidence="1">Uncharacterized protein</fullName>
    </submittedName>
</protein>
<comment type="caution">
    <text evidence="1">The sequence shown here is derived from an EMBL/GenBank/DDBJ whole genome shotgun (WGS) entry which is preliminary data.</text>
</comment>
<dbReference type="Proteomes" id="UP000682733">
    <property type="component" value="Unassembled WGS sequence"/>
</dbReference>
<evidence type="ECO:0000313" key="3">
    <source>
        <dbReference type="EMBL" id="CAF3876081.1"/>
    </source>
</evidence>